<dbReference type="Proteomes" id="UP000435187">
    <property type="component" value="Unassembled WGS sequence"/>
</dbReference>
<dbReference type="AlphaFoldDB" id="A0A6N7QZE0"/>
<proteinExistence type="predicted"/>
<dbReference type="RefSeq" id="WP_194928266.1">
    <property type="nucleotide sequence ID" value="NZ_WJEE01000013.1"/>
</dbReference>
<name>A0A6N7QZE0_9BACI</name>
<feature type="region of interest" description="Disordered" evidence="1">
    <location>
        <begin position="53"/>
        <end position="75"/>
    </location>
</feature>
<comment type="caution">
    <text evidence="2">The sequence shown here is derived from an EMBL/GenBank/DDBJ whole genome shotgun (WGS) entry which is preliminary data.</text>
</comment>
<keyword evidence="3" id="KW-1185">Reference proteome</keyword>
<accession>A0A6N7QZE0</accession>
<reference evidence="2 3" key="1">
    <citation type="submission" date="2019-10" db="EMBL/GenBank/DDBJ databases">
        <title>Gracilibacillus salitolerans sp. nov., a moderate halophile isolated from a saline soil in northwest China.</title>
        <authorList>
            <person name="Gan L."/>
        </authorList>
    </citation>
    <scope>NUCLEOTIDE SEQUENCE [LARGE SCALE GENOMIC DNA]</scope>
    <source>
        <strain evidence="2 3">TP2-8</strain>
    </source>
</reference>
<evidence type="ECO:0000313" key="2">
    <source>
        <dbReference type="EMBL" id="MRI66261.1"/>
    </source>
</evidence>
<organism evidence="2 3">
    <name type="scientific">Gracilibacillus thailandensis</name>
    <dbReference type="NCBI Taxonomy" id="563735"/>
    <lineage>
        <taxon>Bacteria</taxon>
        <taxon>Bacillati</taxon>
        <taxon>Bacillota</taxon>
        <taxon>Bacilli</taxon>
        <taxon>Bacillales</taxon>
        <taxon>Bacillaceae</taxon>
        <taxon>Gracilibacillus</taxon>
    </lineage>
</organism>
<feature type="region of interest" description="Disordered" evidence="1">
    <location>
        <begin position="1"/>
        <end position="39"/>
    </location>
</feature>
<evidence type="ECO:0000313" key="3">
    <source>
        <dbReference type="Proteomes" id="UP000435187"/>
    </source>
</evidence>
<dbReference type="EMBL" id="WJEE01000013">
    <property type="protein sequence ID" value="MRI66261.1"/>
    <property type="molecule type" value="Genomic_DNA"/>
</dbReference>
<gene>
    <name evidence="2" type="ORF">GH885_07855</name>
</gene>
<evidence type="ECO:0000256" key="1">
    <source>
        <dbReference type="SAM" id="MobiDB-lite"/>
    </source>
</evidence>
<sequence length="75" mass="9003">MMGEERKNKQVEQKETVDNKRKSVNDEKRSQLYKFKEQQLVDDIPLRDLEIEEKNLKNKKNSQSTSQSEEKYKGK</sequence>
<protein>
    <submittedName>
        <fullName evidence="2">Uncharacterized protein</fullName>
    </submittedName>
</protein>